<feature type="region of interest" description="Disordered" evidence="1">
    <location>
        <begin position="114"/>
        <end position="148"/>
    </location>
</feature>
<accession>A0A0S4KK79</accession>
<proteinExistence type="predicted"/>
<feature type="compositionally biased region" description="Low complexity" evidence="1">
    <location>
        <begin position="129"/>
        <end position="148"/>
    </location>
</feature>
<evidence type="ECO:0000256" key="1">
    <source>
        <dbReference type="SAM" id="MobiDB-lite"/>
    </source>
</evidence>
<name>A0A0S4KK79_BODSA</name>
<dbReference type="EMBL" id="CYKH01002123">
    <property type="protein sequence ID" value="CUI15390.1"/>
    <property type="molecule type" value="Genomic_DNA"/>
</dbReference>
<keyword evidence="3" id="KW-1185">Reference proteome</keyword>
<dbReference type="Proteomes" id="UP000051952">
    <property type="component" value="Unassembled WGS sequence"/>
</dbReference>
<reference evidence="3" key="1">
    <citation type="submission" date="2015-09" db="EMBL/GenBank/DDBJ databases">
        <authorList>
            <consortium name="Pathogen Informatics"/>
        </authorList>
    </citation>
    <scope>NUCLEOTIDE SEQUENCE [LARGE SCALE GENOMIC DNA]</scope>
    <source>
        <strain evidence="3">Lake Konstanz</strain>
    </source>
</reference>
<dbReference type="VEuPathDB" id="TriTrypDB:BSAL_41060"/>
<protein>
    <submittedName>
        <fullName evidence="2">Uncharacterized protein</fullName>
    </submittedName>
</protein>
<evidence type="ECO:0000313" key="2">
    <source>
        <dbReference type="EMBL" id="CUI15390.1"/>
    </source>
</evidence>
<sequence length="207" mass="21532">MSALATAGIRCSGGLPALQEYVLSCYAKDQQRQCDLVYGGRAVRMGDHQQLNTDHEGIDSHHVTQANTPSPHSVHWQKLGASVLLQLKGAITSPPDQQRRNTALASPVSVAPGGVAALSKSNKNRAKVSRSPSASPPRRAAATATTSAAISPRVATHLGSASGATAMPSSSATAAYVTPRSLSLSQQNNNNNNLLLLLCCLVSYHSG</sequence>
<gene>
    <name evidence="2" type="ORF">BSAL_41060</name>
</gene>
<dbReference type="AlphaFoldDB" id="A0A0S4KK79"/>
<organism evidence="2 3">
    <name type="scientific">Bodo saltans</name>
    <name type="common">Flagellated protozoan</name>
    <dbReference type="NCBI Taxonomy" id="75058"/>
    <lineage>
        <taxon>Eukaryota</taxon>
        <taxon>Discoba</taxon>
        <taxon>Euglenozoa</taxon>
        <taxon>Kinetoplastea</taxon>
        <taxon>Metakinetoplastina</taxon>
        <taxon>Eubodonida</taxon>
        <taxon>Bodonidae</taxon>
        <taxon>Bodo</taxon>
    </lineage>
</organism>
<evidence type="ECO:0000313" key="3">
    <source>
        <dbReference type="Proteomes" id="UP000051952"/>
    </source>
</evidence>